<accession>A0A9D3MVV6</accession>
<proteinExistence type="predicted"/>
<dbReference type="InterPro" id="IPR039015">
    <property type="entry name" value="ENDOD1"/>
</dbReference>
<evidence type="ECO:0000256" key="1">
    <source>
        <dbReference type="SAM" id="MobiDB-lite"/>
    </source>
</evidence>
<feature type="signal peptide" evidence="2">
    <location>
        <begin position="1"/>
        <end position="20"/>
    </location>
</feature>
<name>A0A9D3MVV6_ANGAN</name>
<sequence>MPVPVGWVLIGLCFGTSVLAETEAEAELSRCGLSFYRRTPPAGFGGQLRARCHGPGAGRPVASLHSEACDVTVLSAFCLHAEWTGAAGHDQEDDVGTEKDTGDAQTGGEEEDESQSDEEGLPVTMPALLRRDGYNVYTSPDTPADSWDALVTELVQNNIHPQCRSLGGDLYVLAGRGGAGELEQGCEVGLFWSAMCCADPDGEAVFSLGVVKGREEEARVLDVKGLEEAVGVGGVFSGGCGEADGGEGGGDVTLAGFQNALQQIVEMHDTDTQAESSDTLAESATQPDAIDELAESLLAESAATQSADAPSEEAEGEGAVVQSRRSAPPSAHEEPDGDAAAPEVSEEPQGNSTALYLLSCSLWLLSAPLRPVVSTLTQIPGQVTHVIQEDLSVLSALPGVTLSLAYNVVGDRRVRRRVRRGPGGKGGRACASQLYSCTSPLVGALLGACQDGVLGVGTLTWDGVGIAGGVANRAWSVSRYVGGRAWDQGTDFLWAVLSELGSQSTQAGGGLGKLALKGGNGVVNTVCMAGRVVGGTLSVAVETVKEAFGGD</sequence>
<evidence type="ECO:0008006" key="5">
    <source>
        <dbReference type="Google" id="ProtNLM"/>
    </source>
</evidence>
<keyword evidence="4" id="KW-1185">Reference proteome</keyword>
<dbReference type="EMBL" id="JAFIRN010000001">
    <property type="protein sequence ID" value="KAG5856234.1"/>
    <property type="molecule type" value="Genomic_DNA"/>
</dbReference>
<dbReference type="PANTHER" id="PTHR21472:SF23">
    <property type="entry name" value="INO80 COMPLEX SUBUNIT E"/>
    <property type="match status" value="1"/>
</dbReference>
<protein>
    <recommendedName>
        <fullName evidence="5">INO80 complex subunit E</fullName>
    </recommendedName>
</protein>
<feature type="compositionally biased region" description="Acidic residues" evidence="1">
    <location>
        <begin position="108"/>
        <end position="120"/>
    </location>
</feature>
<feature type="region of interest" description="Disordered" evidence="1">
    <location>
        <begin position="89"/>
        <end position="124"/>
    </location>
</feature>
<dbReference type="PANTHER" id="PTHR21472">
    <property type="entry name" value="ENDONUCLEASE DOMAIN-CONTAINING 1 PROTEIN ENDOD1"/>
    <property type="match status" value="1"/>
</dbReference>
<dbReference type="AlphaFoldDB" id="A0A9D3MVV6"/>
<comment type="caution">
    <text evidence="3">The sequence shown here is derived from an EMBL/GenBank/DDBJ whole genome shotgun (WGS) entry which is preliminary data.</text>
</comment>
<feature type="region of interest" description="Disordered" evidence="1">
    <location>
        <begin position="300"/>
        <end position="348"/>
    </location>
</feature>
<evidence type="ECO:0000313" key="3">
    <source>
        <dbReference type="EMBL" id="KAG5856234.1"/>
    </source>
</evidence>
<feature type="chain" id="PRO_5039307745" description="INO80 complex subunit E" evidence="2">
    <location>
        <begin position="21"/>
        <end position="551"/>
    </location>
</feature>
<evidence type="ECO:0000256" key="2">
    <source>
        <dbReference type="SAM" id="SignalP"/>
    </source>
</evidence>
<gene>
    <name evidence="3" type="ORF">ANANG_G00005890</name>
</gene>
<dbReference type="Proteomes" id="UP001044222">
    <property type="component" value="Unassembled WGS sequence"/>
</dbReference>
<evidence type="ECO:0000313" key="4">
    <source>
        <dbReference type="Proteomes" id="UP001044222"/>
    </source>
</evidence>
<keyword evidence="2" id="KW-0732">Signal</keyword>
<organism evidence="3 4">
    <name type="scientific">Anguilla anguilla</name>
    <name type="common">European freshwater eel</name>
    <name type="synonym">Muraena anguilla</name>
    <dbReference type="NCBI Taxonomy" id="7936"/>
    <lineage>
        <taxon>Eukaryota</taxon>
        <taxon>Metazoa</taxon>
        <taxon>Chordata</taxon>
        <taxon>Craniata</taxon>
        <taxon>Vertebrata</taxon>
        <taxon>Euteleostomi</taxon>
        <taxon>Actinopterygii</taxon>
        <taxon>Neopterygii</taxon>
        <taxon>Teleostei</taxon>
        <taxon>Anguilliformes</taxon>
        <taxon>Anguillidae</taxon>
        <taxon>Anguilla</taxon>
    </lineage>
</organism>
<reference evidence="3" key="1">
    <citation type="submission" date="2021-01" db="EMBL/GenBank/DDBJ databases">
        <title>A chromosome-scale assembly of European eel, Anguilla anguilla.</title>
        <authorList>
            <person name="Henkel C."/>
            <person name="Jong-Raadsen S.A."/>
            <person name="Dufour S."/>
            <person name="Weltzien F.-A."/>
            <person name="Palstra A.P."/>
            <person name="Pelster B."/>
            <person name="Spaink H.P."/>
            <person name="Van Den Thillart G.E."/>
            <person name="Jansen H."/>
            <person name="Zahm M."/>
            <person name="Klopp C."/>
            <person name="Cedric C."/>
            <person name="Louis A."/>
            <person name="Berthelot C."/>
            <person name="Parey E."/>
            <person name="Roest Crollius H."/>
            <person name="Montfort J."/>
            <person name="Robinson-Rechavi M."/>
            <person name="Bucao C."/>
            <person name="Bouchez O."/>
            <person name="Gislard M."/>
            <person name="Lluch J."/>
            <person name="Milhes M."/>
            <person name="Lampietro C."/>
            <person name="Lopez Roques C."/>
            <person name="Donnadieu C."/>
            <person name="Braasch I."/>
            <person name="Desvignes T."/>
            <person name="Postlethwait J."/>
            <person name="Bobe J."/>
            <person name="Guiguen Y."/>
            <person name="Dirks R."/>
        </authorList>
    </citation>
    <scope>NUCLEOTIDE SEQUENCE</scope>
    <source>
        <strain evidence="3">Tag_6206</strain>
        <tissue evidence="3">Liver</tissue>
    </source>
</reference>